<evidence type="ECO:0000256" key="10">
    <source>
        <dbReference type="ARBA" id="ARBA00023317"/>
    </source>
</evidence>
<dbReference type="NCBIfam" id="TIGR01072">
    <property type="entry name" value="murA"/>
    <property type="match status" value="1"/>
</dbReference>
<dbReference type="AlphaFoldDB" id="A0A095VSA8"/>
<comment type="catalytic activity">
    <reaction evidence="12 13">
        <text>phosphoenolpyruvate + UDP-N-acetyl-alpha-D-glucosamine = UDP-N-acetyl-3-O-(1-carboxyvinyl)-alpha-D-glucosamine + phosphate</text>
        <dbReference type="Rhea" id="RHEA:18681"/>
        <dbReference type="ChEBI" id="CHEBI:43474"/>
        <dbReference type="ChEBI" id="CHEBI:57705"/>
        <dbReference type="ChEBI" id="CHEBI:58702"/>
        <dbReference type="ChEBI" id="CHEBI:68483"/>
        <dbReference type="EC" id="2.5.1.7"/>
    </reaction>
</comment>
<comment type="caution">
    <text evidence="15">The sequence shown here is derived from an EMBL/GenBank/DDBJ whole genome shotgun (WGS) entry which is preliminary data.</text>
</comment>
<evidence type="ECO:0000259" key="14">
    <source>
        <dbReference type="Pfam" id="PF00275"/>
    </source>
</evidence>
<feature type="binding site" evidence="13">
    <location>
        <position position="92"/>
    </location>
    <ligand>
        <name>UDP-N-acetyl-alpha-D-glucosamine</name>
        <dbReference type="ChEBI" id="CHEBI:57705"/>
    </ligand>
</feature>
<dbReference type="EMBL" id="AUVB01000042">
    <property type="protein sequence ID" value="KGE03973.1"/>
    <property type="molecule type" value="Genomic_DNA"/>
</dbReference>
<dbReference type="PANTHER" id="PTHR43783">
    <property type="entry name" value="UDP-N-ACETYLGLUCOSAMINE 1-CARBOXYVINYLTRANSFERASE"/>
    <property type="match status" value="1"/>
</dbReference>
<feature type="binding site" evidence="13">
    <location>
        <position position="327"/>
    </location>
    <ligand>
        <name>UDP-N-acetyl-alpha-D-glucosamine</name>
        <dbReference type="ChEBI" id="CHEBI:57705"/>
    </ligand>
</feature>
<dbReference type="InterPro" id="IPR036968">
    <property type="entry name" value="Enolpyruvate_Tfrase_sf"/>
</dbReference>
<name>A0A095VSA8_9GAMM</name>
<dbReference type="HOGENOM" id="CLU_027387_0_0_6"/>
<dbReference type="GO" id="GO:0051301">
    <property type="term" value="P:cell division"/>
    <property type="evidence" value="ECO:0007669"/>
    <property type="project" value="UniProtKB-KW"/>
</dbReference>
<feature type="modified residue" description="2-(S-cysteinyl)pyruvic acid O-phosphothioketal" evidence="13">
    <location>
        <position position="116"/>
    </location>
</feature>
<evidence type="ECO:0000256" key="4">
    <source>
        <dbReference type="ARBA" id="ARBA00022618"/>
    </source>
</evidence>
<evidence type="ECO:0000256" key="9">
    <source>
        <dbReference type="ARBA" id="ARBA00023316"/>
    </source>
</evidence>
<comment type="caution">
    <text evidence="13">Lacks conserved residue(s) required for the propagation of feature annotation.</text>
</comment>
<dbReference type="OrthoDB" id="9803760at2"/>
<evidence type="ECO:0000313" key="16">
    <source>
        <dbReference type="Proteomes" id="UP000029640"/>
    </source>
</evidence>
<comment type="function">
    <text evidence="13">Cell wall formation. Adds enolpyruvyl to UDP-N-acetylglucosamine.</text>
</comment>
<evidence type="ECO:0000256" key="3">
    <source>
        <dbReference type="ARBA" id="ARBA00022490"/>
    </source>
</evidence>
<dbReference type="FunFam" id="3.65.10.10:FF:000001">
    <property type="entry name" value="UDP-N-acetylglucosamine 1-carboxyvinyltransferase"/>
    <property type="match status" value="1"/>
</dbReference>
<dbReference type="UniPathway" id="UPA00219"/>
<dbReference type="GO" id="GO:0005737">
    <property type="term" value="C:cytoplasm"/>
    <property type="evidence" value="ECO:0007669"/>
    <property type="project" value="UniProtKB-SubCell"/>
</dbReference>
<comment type="similarity">
    <text evidence="11 13">Belongs to the EPSP synthase family. MurA subfamily.</text>
</comment>
<evidence type="ECO:0000256" key="7">
    <source>
        <dbReference type="ARBA" id="ARBA00022984"/>
    </source>
</evidence>
<evidence type="ECO:0000256" key="8">
    <source>
        <dbReference type="ARBA" id="ARBA00023306"/>
    </source>
</evidence>
<dbReference type="GO" id="GO:0008760">
    <property type="term" value="F:UDP-N-acetylglucosamine 1-carboxyvinyltransferase activity"/>
    <property type="evidence" value="ECO:0007669"/>
    <property type="project" value="UniProtKB-UniRule"/>
</dbReference>
<dbReference type="NCBIfam" id="NF006873">
    <property type="entry name" value="PRK09369.1"/>
    <property type="match status" value="1"/>
</dbReference>
<dbReference type="SUPFAM" id="SSF55205">
    <property type="entry name" value="EPT/RTPC-like"/>
    <property type="match status" value="1"/>
</dbReference>
<evidence type="ECO:0000313" key="15">
    <source>
        <dbReference type="EMBL" id="KGE03973.1"/>
    </source>
</evidence>
<dbReference type="eggNOG" id="COG0766">
    <property type="taxonomic scope" value="Bacteria"/>
</dbReference>
<comment type="pathway">
    <text evidence="2 13">Cell wall biogenesis; peptidoglycan biosynthesis.</text>
</comment>
<dbReference type="GO" id="GO:0071555">
    <property type="term" value="P:cell wall organization"/>
    <property type="evidence" value="ECO:0007669"/>
    <property type="project" value="UniProtKB-KW"/>
</dbReference>
<feature type="binding site" evidence="13">
    <location>
        <position position="305"/>
    </location>
    <ligand>
        <name>UDP-N-acetyl-alpha-D-glucosamine</name>
        <dbReference type="ChEBI" id="CHEBI:57705"/>
    </ligand>
</feature>
<dbReference type="Gene3D" id="3.65.10.10">
    <property type="entry name" value="Enolpyruvate transferase domain"/>
    <property type="match status" value="2"/>
</dbReference>
<dbReference type="EC" id="2.5.1.7" evidence="13"/>
<comment type="subcellular location">
    <subcellularLocation>
        <location evidence="1 13">Cytoplasm</location>
    </subcellularLocation>
</comment>
<keyword evidence="8 13" id="KW-0131">Cell cycle</keyword>
<dbReference type="InterPro" id="IPR001986">
    <property type="entry name" value="Enolpyruvate_Tfrase_dom"/>
</dbReference>
<keyword evidence="9 13" id="KW-0961">Cell wall biogenesis/degradation</keyword>
<keyword evidence="10 13" id="KW-0670">Pyruvate</keyword>
<proteinExistence type="inferred from homology"/>
<sequence length="417" mass="43782">MDRLLVTGNGPLAGEVAIAGAKNAALPVLAAALLGSTPLTVSNVPAVRDIDTALRLLELLGCRIDRDGSTVQIDAGSVHSVRAPYELVKTMRGAILFLGPLLARFGSADVSLPGGCAIGSRPVNEHIEGLRAMGAELRIDSGYIKAKASRLRGCHYAFDVPSVTGTENLMMAAALADGETVLENAAMEPEIGDLARLLTAMGARIQGAGSSVVRIEGRPSLTGARHRVPPDRIETGTFLAAAAATRGSVTLRNTDPSFLQHVLAKLQASGLELSWGEDWITLDSGGRRCRAMHISTAPYPGFPTDLQAQFMAVNALAEGNATVVENIFENRFMHVAELKRMGAAIDLQGNTAIVQGREGLQGAPVMATDLRASAGLVIAALAADGETTIDRVYHLDRGYAGIDDKLASLGGMIRRIH</sequence>
<dbReference type="PATRIC" id="fig|1265313.6.peg.1462"/>
<dbReference type="Proteomes" id="UP000029640">
    <property type="component" value="Unassembled WGS sequence"/>
</dbReference>
<evidence type="ECO:0000256" key="1">
    <source>
        <dbReference type="ARBA" id="ARBA00004496"/>
    </source>
</evidence>
<dbReference type="InterPro" id="IPR050068">
    <property type="entry name" value="MurA_subfamily"/>
</dbReference>
<accession>A0A095VSA8</accession>
<organism evidence="15 16">
    <name type="scientific">Pseudohaliea rubra DSM 19751</name>
    <dbReference type="NCBI Taxonomy" id="1265313"/>
    <lineage>
        <taxon>Bacteria</taxon>
        <taxon>Pseudomonadati</taxon>
        <taxon>Pseudomonadota</taxon>
        <taxon>Gammaproteobacteria</taxon>
        <taxon>Cellvibrionales</taxon>
        <taxon>Halieaceae</taxon>
        <taxon>Pseudohaliea</taxon>
    </lineage>
</organism>
<dbReference type="GO" id="GO:0009252">
    <property type="term" value="P:peptidoglycan biosynthetic process"/>
    <property type="evidence" value="ECO:0007669"/>
    <property type="project" value="UniProtKB-UniRule"/>
</dbReference>
<keyword evidence="3 13" id="KW-0963">Cytoplasm</keyword>
<feature type="domain" description="Enolpyruvate transferase" evidence="14">
    <location>
        <begin position="7"/>
        <end position="406"/>
    </location>
</feature>
<keyword evidence="7 13" id="KW-0573">Peptidoglycan synthesis</keyword>
<keyword evidence="6 13" id="KW-0133">Cell shape</keyword>
<dbReference type="InterPro" id="IPR013792">
    <property type="entry name" value="RNA3'P_cycl/enolpyr_Trfase_a/b"/>
</dbReference>
<protein>
    <recommendedName>
        <fullName evidence="13">UDP-N-acetylglucosamine 1-carboxyvinyltransferase</fullName>
        <ecNumber evidence="13">2.5.1.7</ecNumber>
    </recommendedName>
    <alternativeName>
        <fullName evidence="13">Enoylpyruvate transferase</fullName>
    </alternativeName>
    <alternativeName>
        <fullName evidence="13">UDP-N-acetylglucosamine enolpyruvyl transferase</fullName>
        <shortName evidence="13">EPT</shortName>
    </alternativeName>
</protein>
<dbReference type="Pfam" id="PF00275">
    <property type="entry name" value="EPSP_synthase"/>
    <property type="match status" value="1"/>
</dbReference>
<dbReference type="CDD" id="cd01555">
    <property type="entry name" value="UdpNAET"/>
    <property type="match status" value="1"/>
</dbReference>
<dbReference type="InterPro" id="IPR005750">
    <property type="entry name" value="UDP_GlcNAc_COvinyl_MurA"/>
</dbReference>
<evidence type="ECO:0000256" key="5">
    <source>
        <dbReference type="ARBA" id="ARBA00022679"/>
    </source>
</evidence>
<dbReference type="PANTHER" id="PTHR43783:SF1">
    <property type="entry name" value="UDP-N-ACETYLGLUCOSAMINE 1-CARBOXYVINYLTRANSFERASE"/>
    <property type="match status" value="1"/>
</dbReference>
<dbReference type="RefSeq" id="WP_035514887.1">
    <property type="nucleotide sequence ID" value="NZ_KN234751.1"/>
</dbReference>
<dbReference type="HAMAP" id="MF_00111">
    <property type="entry name" value="MurA"/>
    <property type="match status" value="1"/>
</dbReference>
<dbReference type="GO" id="GO:0008360">
    <property type="term" value="P:regulation of cell shape"/>
    <property type="evidence" value="ECO:0007669"/>
    <property type="project" value="UniProtKB-KW"/>
</dbReference>
<evidence type="ECO:0000256" key="12">
    <source>
        <dbReference type="ARBA" id="ARBA00047527"/>
    </source>
</evidence>
<reference evidence="15 16" key="1">
    <citation type="journal article" date="2014" name="Genome Announc.">
        <title>Genome Sequence of Gammaproteobacterial Pseudohaliea rubra Type Strain DSM 19751, Isolated from Coastal Seawater of the Mediterranean Sea.</title>
        <authorList>
            <person name="Spring S."/>
            <person name="Fiebig A."/>
            <person name="Riedel T."/>
            <person name="Goker M."/>
            <person name="Klenk H.P."/>
        </authorList>
    </citation>
    <scope>NUCLEOTIDE SEQUENCE [LARGE SCALE GENOMIC DNA]</scope>
    <source>
        <strain evidence="15 16">DSM 19751</strain>
    </source>
</reference>
<evidence type="ECO:0000256" key="2">
    <source>
        <dbReference type="ARBA" id="ARBA00004752"/>
    </source>
</evidence>
<dbReference type="STRING" id="1265313.HRUBRA_01478"/>
<evidence type="ECO:0000256" key="11">
    <source>
        <dbReference type="ARBA" id="ARBA00038367"/>
    </source>
</evidence>
<evidence type="ECO:0000256" key="13">
    <source>
        <dbReference type="HAMAP-Rule" id="MF_00111"/>
    </source>
</evidence>
<feature type="active site" description="Proton donor" evidence="13">
    <location>
        <position position="116"/>
    </location>
</feature>
<gene>
    <name evidence="13" type="primary">murA</name>
    <name evidence="15" type="ORF">HRUBRA_01478</name>
</gene>
<dbReference type="GO" id="GO:0019277">
    <property type="term" value="P:UDP-N-acetylgalactosamine biosynthetic process"/>
    <property type="evidence" value="ECO:0007669"/>
    <property type="project" value="InterPro"/>
</dbReference>
<feature type="binding site" evidence="13">
    <location>
        <begin position="22"/>
        <end position="23"/>
    </location>
    <ligand>
        <name>phosphoenolpyruvate</name>
        <dbReference type="ChEBI" id="CHEBI:58702"/>
    </ligand>
</feature>
<keyword evidence="16" id="KW-1185">Reference proteome</keyword>
<keyword evidence="4 13" id="KW-0132">Cell division</keyword>
<evidence type="ECO:0000256" key="6">
    <source>
        <dbReference type="ARBA" id="ARBA00022960"/>
    </source>
</evidence>
<keyword evidence="5 13" id="KW-0808">Transferase</keyword>